<name>A0AA42BMG9_9ALTE</name>
<reference evidence="1" key="1">
    <citation type="submission" date="2022-07" db="EMBL/GenBank/DDBJ databases">
        <title>Characterization of the Novel Bacterium Alteromonas immobilis LMIT006 and Alteromonas gregis LMIT007.</title>
        <authorList>
            <person name="Lin X."/>
        </authorList>
    </citation>
    <scope>NUCLEOTIDE SEQUENCE</scope>
    <source>
        <strain evidence="1">LMIT007</strain>
    </source>
</reference>
<evidence type="ECO:0000313" key="1">
    <source>
        <dbReference type="EMBL" id="MCP3429609.1"/>
    </source>
</evidence>
<dbReference type="EMBL" id="JANATA010000025">
    <property type="protein sequence ID" value="MCP3429609.1"/>
    <property type="molecule type" value="Genomic_DNA"/>
</dbReference>
<organism evidence="1 2">
    <name type="scientific">Opacimonas viscosa</name>
    <dbReference type="NCBI Taxonomy" id="2961944"/>
    <lineage>
        <taxon>Bacteria</taxon>
        <taxon>Pseudomonadati</taxon>
        <taxon>Pseudomonadota</taxon>
        <taxon>Gammaproteobacteria</taxon>
        <taxon>Alteromonadales</taxon>
        <taxon>Alteromonadaceae</taxon>
        <taxon>Opacimonas</taxon>
    </lineage>
</organism>
<comment type="caution">
    <text evidence="1">The sequence shown here is derived from an EMBL/GenBank/DDBJ whole genome shotgun (WGS) entry which is preliminary data.</text>
</comment>
<dbReference type="Proteomes" id="UP001165413">
    <property type="component" value="Unassembled WGS sequence"/>
</dbReference>
<dbReference type="RefSeq" id="WP_254102170.1">
    <property type="nucleotide sequence ID" value="NZ_JANATA010000025.1"/>
</dbReference>
<keyword evidence="2" id="KW-1185">Reference proteome</keyword>
<accession>A0AA42BMG9</accession>
<sequence>MKTLLFTPYLEAKNGGPNQEDIALWIESHPDFLAWVEACNNTNVPYTENGEPPLSWWVSQDFHPVQLVPAACEALHCDIPQGIILEIGMCLVDTASLKNKQ</sequence>
<protein>
    <submittedName>
        <fullName evidence="1">Uncharacterized protein</fullName>
    </submittedName>
</protein>
<dbReference type="AlphaFoldDB" id="A0AA42BMG9"/>
<evidence type="ECO:0000313" key="2">
    <source>
        <dbReference type="Proteomes" id="UP001165413"/>
    </source>
</evidence>
<gene>
    <name evidence="1" type="ORF">NLF92_11710</name>
</gene>
<proteinExistence type="predicted"/>